<dbReference type="Proteomes" id="UP000242957">
    <property type="component" value="Unassembled WGS sequence"/>
</dbReference>
<dbReference type="PANTHER" id="PTHR18895:SF74">
    <property type="entry name" value="MTRF1L RELEASE FACTOR GLUTAMINE METHYLTRANSFERASE"/>
    <property type="match status" value="1"/>
</dbReference>
<keyword evidence="1 5" id="KW-0489">Methyltransferase</keyword>
<evidence type="ECO:0000313" key="6">
    <source>
        <dbReference type="Proteomes" id="UP000242957"/>
    </source>
</evidence>
<evidence type="ECO:0000256" key="1">
    <source>
        <dbReference type="ARBA" id="ARBA00022603"/>
    </source>
</evidence>
<dbReference type="SUPFAM" id="SSF53335">
    <property type="entry name" value="S-adenosyl-L-methionine-dependent methyltransferases"/>
    <property type="match status" value="1"/>
</dbReference>
<accession>A0A1H0EBI3</accession>
<keyword evidence="2" id="KW-0808">Transferase</keyword>
<dbReference type="GO" id="GO:0032259">
    <property type="term" value="P:methylation"/>
    <property type="evidence" value="ECO:0007669"/>
    <property type="project" value="UniProtKB-KW"/>
</dbReference>
<dbReference type="PROSITE" id="PS00092">
    <property type="entry name" value="N6_MTASE"/>
    <property type="match status" value="1"/>
</dbReference>
<evidence type="ECO:0000259" key="4">
    <source>
        <dbReference type="Pfam" id="PF05175"/>
    </source>
</evidence>
<proteinExistence type="predicted"/>
<organism evidence="5 6">
    <name type="scientific">Pseudomonas jinjuensis</name>
    <dbReference type="NCBI Taxonomy" id="198616"/>
    <lineage>
        <taxon>Bacteria</taxon>
        <taxon>Pseudomonadati</taxon>
        <taxon>Pseudomonadota</taxon>
        <taxon>Gammaproteobacteria</taxon>
        <taxon>Pseudomonadales</taxon>
        <taxon>Pseudomonadaceae</taxon>
        <taxon>Pseudomonas</taxon>
    </lineage>
</organism>
<dbReference type="InterPro" id="IPR007848">
    <property type="entry name" value="Small_mtfrase_dom"/>
</dbReference>
<gene>
    <name evidence="5" type="ORF">SAMN05216193_105112</name>
</gene>
<evidence type="ECO:0000313" key="5">
    <source>
        <dbReference type="EMBL" id="SDN79730.1"/>
    </source>
</evidence>
<dbReference type="Gene3D" id="3.40.50.150">
    <property type="entry name" value="Vaccinia Virus protein VP39"/>
    <property type="match status" value="1"/>
</dbReference>
<evidence type="ECO:0000256" key="3">
    <source>
        <dbReference type="ARBA" id="ARBA00022691"/>
    </source>
</evidence>
<keyword evidence="6" id="KW-1185">Reference proteome</keyword>
<dbReference type="OrthoDB" id="5383291at2"/>
<dbReference type="EMBL" id="FNIJ01000005">
    <property type="protein sequence ID" value="SDN79730.1"/>
    <property type="molecule type" value="Genomic_DNA"/>
</dbReference>
<reference evidence="6" key="1">
    <citation type="submission" date="2016-10" db="EMBL/GenBank/DDBJ databases">
        <authorList>
            <person name="Varghese N."/>
            <person name="Submissions S."/>
        </authorList>
    </citation>
    <scope>NUCLEOTIDE SEQUENCE [LARGE SCALE GENOMIC DNA]</scope>
    <source>
        <strain evidence="6">JCM 21621</strain>
    </source>
</reference>
<dbReference type="PANTHER" id="PTHR18895">
    <property type="entry name" value="HEMK METHYLTRANSFERASE"/>
    <property type="match status" value="1"/>
</dbReference>
<keyword evidence="3" id="KW-0949">S-adenosyl-L-methionine</keyword>
<feature type="domain" description="Methyltransferase small" evidence="4">
    <location>
        <begin position="141"/>
        <end position="255"/>
    </location>
</feature>
<dbReference type="GO" id="GO:0036009">
    <property type="term" value="F:protein-glutamine N-methyltransferase activity"/>
    <property type="evidence" value="ECO:0007669"/>
    <property type="project" value="TreeGrafter"/>
</dbReference>
<protein>
    <submittedName>
        <fullName evidence="5">Methylase of polypeptide chain release factors</fullName>
    </submittedName>
</protein>
<dbReference type="STRING" id="198616.SAMN05216193_105112"/>
<dbReference type="InterPro" id="IPR029063">
    <property type="entry name" value="SAM-dependent_MTases_sf"/>
</dbReference>
<dbReference type="InterPro" id="IPR002052">
    <property type="entry name" value="DNA_methylase_N6_adenine_CS"/>
</dbReference>
<sequence>MFHDTDRSELSPRNQALLRLGQVLTERGYRFTTVTPLTHARINRRPENAMAEDLAGVFGWSRPFVRATLDEELFGLMEAADVLQAGVDGFRSKVRWSSLGDELYVHSSHPTEEADAVFFGPDTYRFVQAIDAWLDAHADREIRRVADIGCGSGAAAIHVARRCPAACVQALDINLRALEFTRINACLAGTTAVRAIASDLLRQAEGSFDLIVANPPYLLDPAQRTYRHGGGELGSGLSLAILDDSLGRLAPGGTLLLYTGAAMVAGRDPLRERVVDFLGGSDYRWHYRELDPDVFGEELEEAAYAGAERIAAVLLTVQRPCAG</sequence>
<dbReference type="GO" id="GO:0003676">
    <property type="term" value="F:nucleic acid binding"/>
    <property type="evidence" value="ECO:0007669"/>
    <property type="project" value="InterPro"/>
</dbReference>
<dbReference type="Pfam" id="PF05175">
    <property type="entry name" value="MTS"/>
    <property type="match status" value="1"/>
</dbReference>
<dbReference type="CDD" id="cd02440">
    <property type="entry name" value="AdoMet_MTases"/>
    <property type="match status" value="1"/>
</dbReference>
<dbReference type="InterPro" id="IPR050320">
    <property type="entry name" value="N5-glutamine_MTase"/>
</dbReference>
<dbReference type="AlphaFoldDB" id="A0A1H0EBI3"/>
<evidence type="ECO:0000256" key="2">
    <source>
        <dbReference type="ARBA" id="ARBA00022679"/>
    </source>
</evidence>
<dbReference type="RefSeq" id="WP_084310625.1">
    <property type="nucleotide sequence ID" value="NZ_FNIJ01000005.1"/>
</dbReference>
<name>A0A1H0EBI3_9PSED</name>